<dbReference type="EMBL" id="JAIWYP010000001">
    <property type="protein sequence ID" value="KAH3890104.1"/>
    <property type="molecule type" value="Genomic_DNA"/>
</dbReference>
<comment type="caution">
    <text evidence="6">The sequence shown here is derived from an EMBL/GenBank/DDBJ whole genome shotgun (WGS) entry which is preliminary data.</text>
</comment>
<comment type="subcellular location">
    <subcellularLocation>
        <location evidence="1">Membrane</location>
    </subcellularLocation>
</comment>
<reference evidence="6" key="1">
    <citation type="journal article" date="2019" name="bioRxiv">
        <title>The Genome of the Zebra Mussel, Dreissena polymorpha: A Resource for Invasive Species Research.</title>
        <authorList>
            <person name="McCartney M.A."/>
            <person name="Auch B."/>
            <person name="Kono T."/>
            <person name="Mallez S."/>
            <person name="Zhang Y."/>
            <person name="Obille A."/>
            <person name="Becker A."/>
            <person name="Abrahante J.E."/>
            <person name="Garbe J."/>
            <person name="Badalamenti J.P."/>
            <person name="Herman A."/>
            <person name="Mangelson H."/>
            <person name="Liachko I."/>
            <person name="Sullivan S."/>
            <person name="Sone E.D."/>
            <person name="Koren S."/>
            <person name="Silverstein K.A.T."/>
            <person name="Beckman K.B."/>
            <person name="Gohl D.M."/>
        </authorList>
    </citation>
    <scope>NUCLEOTIDE SEQUENCE</scope>
    <source>
        <strain evidence="6">Duluth1</strain>
        <tissue evidence="6">Whole animal</tissue>
    </source>
</reference>
<name>A0A9D4NAD4_DREPO</name>
<feature type="non-terminal residue" evidence="6">
    <location>
        <position position="361"/>
    </location>
</feature>
<evidence type="ECO:0000256" key="3">
    <source>
        <dbReference type="ARBA" id="ARBA00023136"/>
    </source>
</evidence>
<reference evidence="6" key="2">
    <citation type="submission" date="2020-11" db="EMBL/GenBank/DDBJ databases">
        <authorList>
            <person name="McCartney M.A."/>
            <person name="Auch B."/>
            <person name="Kono T."/>
            <person name="Mallez S."/>
            <person name="Becker A."/>
            <person name="Gohl D.M."/>
            <person name="Silverstein K.A.T."/>
            <person name="Koren S."/>
            <person name="Bechman K.B."/>
            <person name="Herman A."/>
            <person name="Abrahante J.E."/>
            <person name="Garbe J."/>
        </authorList>
    </citation>
    <scope>NUCLEOTIDE SEQUENCE</scope>
    <source>
        <strain evidence="6">Duluth1</strain>
        <tissue evidence="6">Whole animal</tissue>
    </source>
</reference>
<dbReference type="GO" id="GO:0042981">
    <property type="term" value="P:regulation of apoptotic process"/>
    <property type="evidence" value="ECO:0007669"/>
    <property type="project" value="TreeGrafter"/>
</dbReference>
<dbReference type="PANTHER" id="PTHR13008:SF7">
    <property type="entry name" value="MAP KINASE-ACTIVATING DEATH DOMAIN PROTEIN"/>
    <property type="match status" value="1"/>
</dbReference>
<dbReference type="PANTHER" id="PTHR13008">
    <property type="entry name" value="MAP-KINASE ACTIVATING DEATH DOMAIN PROTEIN MADD /DENN/AEX-3 C.ELEGANS"/>
    <property type="match status" value="1"/>
</dbReference>
<dbReference type="Pfam" id="PF23629">
    <property type="entry name" value="Death_MADD"/>
    <property type="match status" value="1"/>
</dbReference>
<dbReference type="InterPro" id="IPR056574">
    <property type="entry name" value="Death_MADD"/>
</dbReference>
<feature type="domain" description="MAP kinase-activating death" evidence="5">
    <location>
        <begin position="252"/>
        <end position="339"/>
    </location>
</feature>
<keyword evidence="2" id="KW-0344">Guanine-nucleotide releasing factor</keyword>
<dbReference type="GO" id="GO:0005829">
    <property type="term" value="C:cytosol"/>
    <property type="evidence" value="ECO:0007669"/>
    <property type="project" value="TreeGrafter"/>
</dbReference>
<proteinExistence type="predicted"/>
<evidence type="ECO:0000259" key="4">
    <source>
        <dbReference type="Pfam" id="PF23629"/>
    </source>
</evidence>
<protein>
    <recommendedName>
        <fullName evidence="8">MAP kinase-activating death domain protein</fullName>
    </recommendedName>
</protein>
<dbReference type="AlphaFoldDB" id="A0A9D4NAD4"/>
<keyword evidence="7" id="KW-1185">Reference proteome</keyword>
<evidence type="ECO:0000313" key="7">
    <source>
        <dbReference type="Proteomes" id="UP000828390"/>
    </source>
</evidence>
<dbReference type="GO" id="GO:0005085">
    <property type="term" value="F:guanyl-nucleotide exchange factor activity"/>
    <property type="evidence" value="ECO:0007669"/>
    <property type="project" value="UniProtKB-KW"/>
</dbReference>
<organism evidence="6 7">
    <name type="scientific">Dreissena polymorpha</name>
    <name type="common">Zebra mussel</name>
    <name type="synonym">Mytilus polymorpha</name>
    <dbReference type="NCBI Taxonomy" id="45954"/>
    <lineage>
        <taxon>Eukaryota</taxon>
        <taxon>Metazoa</taxon>
        <taxon>Spiralia</taxon>
        <taxon>Lophotrochozoa</taxon>
        <taxon>Mollusca</taxon>
        <taxon>Bivalvia</taxon>
        <taxon>Autobranchia</taxon>
        <taxon>Heteroconchia</taxon>
        <taxon>Euheterodonta</taxon>
        <taxon>Imparidentia</taxon>
        <taxon>Neoheterodontei</taxon>
        <taxon>Myida</taxon>
        <taxon>Dreissenoidea</taxon>
        <taxon>Dreissenidae</taxon>
        <taxon>Dreissena</taxon>
    </lineage>
</organism>
<dbReference type="Proteomes" id="UP000828390">
    <property type="component" value="Unassembled WGS sequence"/>
</dbReference>
<feature type="domain" description="MAP kinase-activating death" evidence="4">
    <location>
        <begin position="53"/>
        <end position="128"/>
    </location>
</feature>
<keyword evidence="3" id="KW-0472">Membrane</keyword>
<gene>
    <name evidence="6" type="ORF">DPMN_014175</name>
</gene>
<evidence type="ECO:0000313" key="6">
    <source>
        <dbReference type="EMBL" id="KAH3890104.1"/>
    </source>
</evidence>
<dbReference type="GO" id="GO:0016020">
    <property type="term" value="C:membrane"/>
    <property type="evidence" value="ECO:0007669"/>
    <property type="project" value="UniProtKB-SubCell"/>
</dbReference>
<dbReference type="InterPro" id="IPR039980">
    <property type="entry name" value="MADD"/>
</dbReference>
<accession>A0A9D4NAD4</accession>
<evidence type="ECO:0000256" key="1">
    <source>
        <dbReference type="ARBA" id="ARBA00004370"/>
    </source>
</evidence>
<dbReference type="Pfam" id="PF25328">
    <property type="entry name" value="PH_MADD"/>
    <property type="match status" value="1"/>
</dbReference>
<evidence type="ECO:0000256" key="2">
    <source>
        <dbReference type="ARBA" id="ARBA00022658"/>
    </source>
</evidence>
<dbReference type="InterPro" id="IPR057469">
    <property type="entry name" value="PH_MADD"/>
</dbReference>
<evidence type="ECO:0000259" key="5">
    <source>
        <dbReference type="Pfam" id="PF25328"/>
    </source>
</evidence>
<sequence length="361" mass="41602">MISTSPIPGSPDTCKTYLFEGLIGKERSRLWDQMQFWEDVYLDAVAQERDIIGMDQGPAEMMDRYNSLGPGDRKRLEHDEDRLLSVLLYNLVSFMVMVRVHKTEVKKKIRRLVGKSHIGLAHSQEINNLLDKIETLHGNDIDLRPMGSRFMQKQSFTVHWGSDNKGDMLFMEVCDDCIILRSVTGAICDRWWYEKLVNMTYCPKTKVLCLWRKMGDKVQLNQFYTKKCRELYYCVKEAMEKAAARNNSKIPGPELGGEFPVHDVKSGQGGLLQVCMEGIGLLLANSKSFIELNRIKKCFTLKGEIFILEEFDVKNKQVIQHRFKSTMANAIGMCVHRVITVQVAKIEQQIRHQQEIMGNQE</sequence>
<dbReference type="GO" id="GO:0032483">
    <property type="term" value="P:regulation of Rab protein signal transduction"/>
    <property type="evidence" value="ECO:0007669"/>
    <property type="project" value="TreeGrafter"/>
</dbReference>
<evidence type="ECO:0008006" key="8">
    <source>
        <dbReference type="Google" id="ProtNLM"/>
    </source>
</evidence>